<dbReference type="HOGENOM" id="CLU_1292606_0_0_11"/>
<reference evidence="2 3" key="1">
    <citation type="submission" date="2009-01" db="EMBL/GenBank/DDBJ databases">
        <authorList>
            <person name="Fulton L."/>
            <person name="Clifton S."/>
            <person name="Chinwalla A.T."/>
            <person name="Mitreva M."/>
            <person name="Sodergren E."/>
            <person name="Weinstock G."/>
            <person name="Clifton S."/>
            <person name="Dooling D.J."/>
            <person name="Fulton B."/>
            <person name="Minx P."/>
            <person name="Pepin K.H."/>
            <person name="Johnson M."/>
            <person name="Bhonagiri V."/>
            <person name="Nash W.E."/>
            <person name="Mardis E.R."/>
            <person name="Wilson R.K."/>
        </authorList>
    </citation>
    <scope>NUCLEOTIDE SEQUENCE [LARGE SCALE GENOMIC DNA]</scope>
    <source>
        <strain evidence="2 3">ATCC 33806</strain>
    </source>
</reference>
<gene>
    <name evidence="2" type="ORF">CORMATOL_03185</name>
</gene>
<dbReference type="AlphaFoldDB" id="C0E843"/>
<evidence type="ECO:0008006" key="4">
    <source>
        <dbReference type="Google" id="ProtNLM"/>
    </source>
</evidence>
<sequence length="236" mass="26250">MTEPGIPTVFLYDYWSCGFFWKERGIMTIFSFDVDADHARQNNELLKDARRLQISAVLFAAILVGVGVWLHRLLGGVPGIVILGVLAVLALSSLALIIIIPRYVGDAESLYTRYPLCPAMIAKINSRDMVLLSLVNVNSDPDSTPRWALAARTVSRIEGHQRRPGERVPSVAVSSMEQQAQFREVTPLPIAWGTTDPTVIRTAMRTIPEASWDLLRTNMSRLDEVLATPHNLLTLD</sequence>
<evidence type="ECO:0000313" key="3">
    <source>
        <dbReference type="Proteomes" id="UP000006247"/>
    </source>
</evidence>
<keyword evidence="1" id="KW-0812">Transmembrane</keyword>
<accession>C0E843</accession>
<dbReference type="InterPro" id="IPR021632">
    <property type="entry name" value="DUF3239"/>
</dbReference>
<dbReference type="EMBL" id="ACEB01000053">
    <property type="protein sequence ID" value="EEG25568.1"/>
    <property type="molecule type" value="Genomic_DNA"/>
</dbReference>
<dbReference type="Gene3D" id="2.40.410.10">
    <property type="entry name" value="putative membrane protein from Corynebacterium diphtheriae superfamily"/>
    <property type="match status" value="1"/>
</dbReference>
<keyword evidence="1" id="KW-1133">Transmembrane helix</keyword>
<organism evidence="2 3">
    <name type="scientific">Corynebacterium matruchotii ATCC 33806</name>
    <dbReference type="NCBI Taxonomy" id="566549"/>
    <lineage>
        <taxon>Bacteria</taxon>
        <taxon>Bacillati</taxon>
        <taxon>Actinomycetota</taxon>
        <taxon>Actinomycetes</taxon>
        <taxon>Mycobacteriales</taxon>
        <taxon>Corynebacteriaceae</taxon>
        <taxon>Corynebacterium</taxon>
    </lineage>
</organism>
<dbReference type="InterPro" id="IPR023124">
    <property type="entry name" value="DUF3239_dom_sf"/>
</dbReference>
<evidence type="ECO:0000313" key="2">
    <source>
        <dbReference type="EMBL" id="EEG25568.1"/>
    </source>
</evidence>
<comment type="caution">
    <text evidence="2">The sequence shown here is derived from an EMBL/GenBank/DDBJ whole genome shotgun (WGS) entry which is preliminary data.</text>
</comment>
<dbReference type="Proteomes" id="UP000006247">
    <property type="component" value="Unassembled WGS sequence"/>
</dbReference>
<feature type="transmembrane region" description="Helical" evidence="1">
    <location>
        <begin position="80"/>
        <end position="104"/>
    </location>
</feature>
<keyword evidence="1" id="KW-0472">Membrane</keyword>
<dbReference type="Pfam" id="PF11580">
    <property type="entry name" value="DUF3239"/>
    <property type="match status" value="1"/>
</dbReference>
<feature type="transmembrane region" description="Helical" evidence="1">
    <location>
        <begin position="54"/>
        <end position="74"/>
    </location>
</feature>
<protein>
    <recommendedName>
        <fullName evidence="4">DUF3239 domain-containing protein</fullName>
    </recommendedName>
</protein>
<evidence type="ECO:0000256" key="1">
    <source>
        <dbReference type="SAM" id="Phobius"/>
    </source>
</evidence>
<name>C0E843_9CORY</name>
<proteinExistence type="predicted"/>